<dbReference type="RefSeq" id="XP_049261850.1">
    <property type="nucleotide sequence ID" value="XM_049408891.1"/>
</dbReference>
<reference evidence="33 34" key="1">
    <citation type="journal article" date="2021" name="DNA Res.">
        <title>Genome analysis of Candida subhashii reveals its hybrid nature and dual mitochondrial genome conformations.</title>
        <authorList>
            <person name="Mixao V."/>
            <person name="Hegedusova E."/>
            <person name="Saus E."/>
            <person name="Pryszcz L.P."/>
            <person name="Cillingova A."/>
            <person name="Nosek J."/>
            <person name="Gabaldon T."/>
        </authorList>
    </citation>
    <scope>NUCLEOTIDE SEQUENCE [LARGE SCALE GENOMIC DNA]</scope>
    <source>
        <strain evidence="33 34">CBS 10753</strain>
    </source>
</reference>
<evidence type="ECO:0000256" key="5">
    <source>
        <dbReference type="ARBA" id="ARBA00005755"/>
    </source>
</evidence>
<evidence type="ECO:0000256" key="25">
    <source>
        <dbReference type="ARBA" id="ARBA00023125"/>
    </source>
</evidence>
<evidence type="ECO:0000256" key="2">
    <source>
        <dbReference type="ARBA" id="ARBA00004123"/>
    </source>
</evidence>
<dbReference type="InterPro" id="IPR029703">
    <property type="entry name" value="POL2"/>
</dbReference>
<dbReference type="GO" id="GO:0000139">
    <property type="term" value="C:Golgi membrane"/>
    <property type="evidence" value="ECO:0007669"/>
    <property type="project" value="UniProtKB-SubCell"/>
</dbReference>
<keyword evidence="13" id="KW-0548">Nucleotidyltransferase</keyword>
<dbReference type="GO" id="GO:0015031">
    <property type="term" value="P:protein transport"/>
    <property type="evidence" value="ECO:0007669"/>
    <property type="project" value="UniProtKB-KW"/>
</dbReference>
<dbReference type="Proteomes" id="UP000694255">
    <property type="component" value="Unassembled WGS sequence"/>
</dbReference>
<sequence length="2583" mass="297655">MYNPYGNVADAYQSQQQQPQQSQQQRRVPQSKQYIPPQPQQHLQHPQPHHPTQFSQPQPMGIPPLQDSPHMHQHPQPQPMHQQQQQQQQAQQPGFNFFNDPATALASQFARSGFEHSNQYLQENFGSFAAFSGVDIKYYFQVSNSYVFRKILLILFPYRHKDWNRISTKETGQSQYLPPSHDINAPDLYIPLMSFVTYILLWAAFEGLKGDFHPQLFGYLSSQTMAFSILDVVIFKTGLYLLNCGGAGKIYDIVCFAGYKYVSIIVLLCTKHLVGGWLGSIGYYAIVILLIANLSIFLMRSLKFLVLPNVNNNPNTGGTTGVSNSITSKQRKIRIQFLTLYEHSIIINKMSSRSNFKGSTSARYVKNGNNSNYNKNNKEITTKFKSQRETPVVDPYIANNPMLNDAHQKRELVTRIDHIDSIMGFDRFEHGENDGNKPRRGWLINMHATTIPKDDGEDTNYLIGYSGVDYYFLDEEGGSFKATLQYDPYFFIEVIPGRESEVEEWSRRFLETCNVKNLTRVIKDDLALPNHLVGLKKNLIKLSFHNVSDLLAARRLLTPIIKDNQMKRDSRDIYKVLNFGNSIATTTTNGEDDRNTDPATFIDDMKEYDVPYHVRVAIDNKIRVGKWYNVYAKHSKVELVEDKEKIAFADPVVLAFDIETTKAPLKFPDAKIDQIMMISYMIDGDGYLITNREIISQDIDDFEYTPKPEYPGQFTIFNEPDEKHVLERFYEHIRDVKPTVMATFNGDFFDWPFIETRTRYHDMDMFDEIGFARDNEGEYKSKYCVHMDCFRWVKRDSYLPQGSQGLKAVTTAKLGYNPTELDPELMTPYAYEKPQLLSEYSVSDAVATYYLYYKYVHPFIFSLCTIIPLNPDEVLRKGTGTLCEMLLSVQAYEGGILLPNKHSDPIERFYDGHLLESETYVGGHVESLEAGVFRSDISTDFKVDPSAIDELLRDLHNSIKFCIEVENGKSMDDVENFDEVYEGIKEKLIELKTNPSRKETPLIYHVDVASMYPNIMTSNRLQPDSMKTEEDCAACDFNRPGKNCDRRLPWSWRGEYFPAEMNEYNMIKRTLQNETFPHPTKHWVPPRKFDELSYTEQAALIKKRISDYSRKVYHRVKQSKVVTREAIICQRENPFYVDTVRNFRDRRYEFKGLAKTWKGKISKIDSNDTIARDEAKKMVVLYDSLQLAHKVILNSFYGYVMRKGSRWYSMEMAGVTCLTGATIIQMARALVERIGRPLELDTDGIWCILPKSFPENFNLKCKNGKKVFLEYPCSMLNYLVHQRFTNHQYQDLVDPETFKYKTRDDNSIFFEVDGPYKAMILPTSKEEGKGLKKRYAVFNEDGSLAELKGFELKRRGELQLIKNFQSDIFKLFLDGDSLESCYSAVATVANNWLDVLDTKGGMLEDEDLIELICENRSMSKSLAEYGDQKSTSITTARRLGEFLGEEMVKDAGLATKYIISAKPVGAPVTERAVPVSIFSSEKKELFLKKWLKDPSLTDFSPRDVIDWDYYRERLASVIQKIITIPAALQNVKNPVPRVQHPDWLSRKIATREDSKQQSSIATFFGKATKAEVTEKQVKDIEDFGEVDMEGGMMKPRVGKVTSRKRRAGKANSVSDNEEEERMQALLNGPCPSMTEDYQAFLQYQKAKWKQQAANRERRRKLFGANSETSQRSTVGGMIRKQAENIAGSNWEILEYKEDPTKPGNLKVYVSIGNNKIHSFQFNIPKKLYASFKTELSRRKLLSVAGCQIEQSNAILPNGHDATNLYKLTMPQSVYQEQFEDVGSLLQDSNILGLYETQVGPVERAIIDLGNVVKFDDTRVGALGKGMKNGFSAQELVKIKSDTYLRKFDMDMVYLLHIVTNSYEFYTVFKSWENHAHIFVLKPSANAQELPTNIDRIYREIYEAKKDKLGKVSNIIDYPSEMTFEADYFQDNSKLFKKLNKTISKIHESRSNKALLAVQSPFAARVLNVLSSAADFPTIKMNVSELVLPAIGWQSLISKRVINHYFVLASWVKNLIALSKYGGVPLCNLQIENVGYLIDIEYARRLTENNIVLWWSSNPLPDHGGFESDNTMDFESLEFPTINNPEIYETACLEVEIGTLTINTILTSSLINEAEGTDLADDAVRSDKNNGATTFAEDAFSAPALNILRSMVKDWWDDALRNNINADSMMNNLVTWVQRNDSFLYDYALHYHVHNLTSKALLQLIGEFKKMNAQVIFANRNKMLIQTSKVSVENSYAYGQYILKAARSKPLFNFLDLKVVKYWDLLVWMDEFNYGGRSCTEITNDEMQNLMPENQWQIKKFLPIIFREEFEDWIVIFLDALTKHKTETLTGTQSGTPRVTQIVHILKGQKKLEAKEIEEEDITNGVIEIFRKPLQKRIEKLYRRQNEAIINPEFQKEYEFPKLAGSHLHFKNPILELVKALCAVFELSQKRNLEVRLLRKELLQIFDIKEFSKEALFRNPSASLKLPHVICDYCNFTRDIDLCREEEINIWNCQQCHKSYNKITMEEEIIAQFNKMFTKFFNQDLKCSKCHQIRERNMDLFCKCSGSWVETVSHSELERKLQTFVNVAKFYNLQLLKGLIEEVS</sequence>
<dbReference type="GO" id="GO:0003677">
    <property type="term" value="F:DNA binding"/>
    <property type="evidence" value="ECO:0007669"/>
    <property type="project" value="UniProtKB-KW"/>
</dbReference>
<dbReference type="FunFam" id="3.30.420.10:FF:000010">
    <property type="entry name" value="DNA polymerase epsilon catalytic subunit"/>
    <property type="match status" value="1"/>
</dbReference>
<keyword evidence="26 31" id="KW-0472">Membrane</keyword>
<keyword evidence="11" id="KW-0808">Transferase</keyword>
<dbReference type="GO" id="GO:0005789">
    <property type="term" value="C:endoplasmic reticulum membrane"/>
    <property type="evidence" value="ECO:0007669"/>
    <property type="project" value="UniProtKB-SubCell"/>
</dbReference>
<evidence type="ECO:0000259" key="32">
    <source>
        <dbReference type="SMART" id="SM01159"/>
    </source>
</evidence>
<dbReference type="Pfam" id="PF03878">
    <property type="entry name" value="YIF1"/>
    <property type="match status" value="1"/>
</dbReference>
<keyword evidence="10" id="KW-0004">4Fe-4S</keyword>
<evidence type="ECO:0000256" key="28">
    <source>
        <dbReference type="ARBA" id="ARBA00032919"/>
    </source>
</evidence>
<feature type="transmembrane region" description="Helical" evidence="31">
    <location>
        <begin position="188"/>
        <end position="205"/>
    </location>
</feature>
<protein>
    <recommendedName>
        <fullName evidence="8">DNA polymerase epsilon catalytic subunit A</fullName>
        <ecNumber evidence="7">2.7.7.7</ecNumber>
    </recommendedName>
    <alternativeName>
        <fullName evidence="28">DNA polymerase II subunit A</fullName>
    </alternativeName>
</protein>
<keyword evidence="15" id="KW-0479">Metal-binding</keyword>
<dbReference type="SMART" id="SM01159">
    <property type="entry name" value="DUF1744"/>
    <property type="match status" value="1"/>
</dbReference>
<dbReference type="GO" id="GO:0008270">
    <property type="term" value="F:zinc ion binding"/>
    <property type="evidence" value="ECO:0007669"/>
    <property type="project" value="UniProtKB-KW"/>
</dbReference>
<feature type="transmembrane region" description="Helical" evidence="31">
    <location>
        <begin position="217"/>
        <end position="238"/>
    </location>
</feature>
<keyword evidence="17" id="KW-0256">Endoplasmic reticulum</keyword>
<keyword evidence="23" id="KW-0411">Iron-sulfur</keyword>
<keyword evidence="14" id="KW-0235">DNA replication</keyword>
<feature type="region of interest" description="Disordered" evidence="30">
    <location>
        <begin position="1598"/>
        <end position="1619"/>
    </location>
</feature>
<evidence type="ECO:0000256" key="14">
    <source>
        <dbReference type="ARBA" id="ARBA00022705"/>
    </source>
</evidence>
<keyword evidence="16" id="KW-0863">Zinc-finger</keyword>
<dbReference type="GeneID" id="73471686"/>
<comment type="cofactor">
    <cofactor evidence="1">
        <name>[4Fe-4S] cluster</name>
        <dbReference type="ChEBI" id="CHEBI:49883"/>
    </cofactor>
</comment>
<evidence type="ECO:0000256" key="15">
    <source>
        <dbReference type="ARBA" id="ARBA00022723"/>
    </source>
</evidence>
<evidence type="ECO:0000256" key="19">
    <source>
        <dbReference type="ARBA" id="ARBA00022927"/>
    </source>
</evidence>
<dbReference type="PANTHER" id="PTHR10670">
    <property type="entry name" value="DNA POLYMERASE EPSILON CATALYTIC SUBUNIT A"/>
    <property type="match status" value="1"/>
</dbReference>
<keyword evidence="34" id="KW-1185">Reference proteome</keyword>
<dbReference type="FunFam" id="1.10.132.60:FF:000002">
    <property type="entry name" value="DNA polymerase epsilon catalytic subunit"/>
    <property type="match status" value="1"/>
</dbReference>
<feature type="compositionally biased region" description="Low complexity" evidence="30">
    <location>
        <begin position="79"/>
        <end position="93"/>
    </location>
</feature>
<evidence type="ECO:0000256" key="7">
    <source>
        <dbReference type="ARBA" id="ARBA00012417"/>
    </source>
</evidence>
<evidence type="ECO:0000256" key="31">
    <source>
        <dbReference type="SAM" id="Phobius"/>
    </source>
</evidence>
<keyword evidence="19" id="KW-0653">Protein transport</keyword>
<dbReference type="GO" id="GO:0003887">
    <property type="term" value="F:DNA-directed DNA polymerase activity"/>
    <property type="evidence" value="ECO:0007669"/>
    <property type="project" value="UniProtKB-KW"/>
</dbReference>
<dbReference type="SMART" id="SM00486">
    <property type="entry name" value="POLBc"/>
    <property type="match status" value="1"/>
</dbReference>
<feature type="compositionally biased region" description="Low complexity" evidence="30">
    <location>
        <begin position="40"/>
        <end position="59"/>
    </location>
</feature>
<dbReference type="GO" id="GO:0008310">
    <property type="term" value="F:single-stranded DNA 3'-5' DNA exonuclease activity"/>
    <property type="evidence" value="ECO:0007669"/>
    <property type="project" value="TreeGrafter"/>
</dbReference>
<evidence type="ECO:0000256" key="17">
    <source>
        <dbReference type="ARBA" id="ARBA00022824"/>
    </source>
</evidence>
<keyword evidence="24" id="KW-0333">Golgi apparatus</keyword>
<evidence type="ECO:0000256" key="9">
    <source>
        <dbReference type="ARBA" id="ARBA00022448"/>
    </source>
</evidence>
<dbReference type="InterPro" id="IPR054475">
    <property type="entry name" value="Znf-DPOE"/>
</dbReference>
<dbReference type="EMBL" id="JAGSYN010000216">
    <property type="protein sequence ID" value="KAG7661617.1"/>
    <property type="molecule type" value="Genomic_DNA"/>
</dbReference>
<evidence type="ECO:0000256" key="11">
    <source>
        <dbReference type="ARBA" id="ARBA00022679"/>
    </source>
</evidence>
<dbReference type="GO" id="GO:0000166">
    <property type="term" value="F:nucleotide binding"/>
    <property type="evidence" value="ECO:0007669"/>
    <property type="project" value="InterPro"/>
</dbReference>
<evidence type="ECO:0000256" key="30">
    <source>
        <dbReference type="SAM" id="MobiDB-lite"/>
    </source>
</evidence>
<feature type="compositionally biased region" description="Low complexity" evidence="30">
    <location>
        <begin position="13"/>
        <end position="33"/>
    </location>
</feature>
<dbReference type="Pfam" id="PF08490">
    <property type="entry name" value="DUF1744"/>
    <property type="match status" value="1"/>
</dbReference>
<evidence type="ECO:0000256" key="1">
    <source>
        <dbReference type="ARBA" id="ARBA00001966"/>
    </source>
</evidence>
<dbReference type="PANTHER" id="PTHR10670:SF0">
    <property type="entry name" value="DNA POLYMERASE EPSILON CATALYTIC SUBUNIT A"/>
    <property type="match status" value="1"/>
</dbReference>
<keyword evidence="20" id="KW-0239">DNA-directed DNA polymerase</keyword>
<evidence type="ECO:0000256" key="3">
    <source>
        <dbReference type="ARBA" id="ARBA00004477"/>
    </source>
</evidence>
<dbReference type="EC" id="2.7.7.7" evidence="7"/>
<dbReference type="Pfam" id="PF22912">
    <property type="entry name" value="zf-DPOE"/>
    <property type="match status" value="1"/>
</dbReference>
<evidence type="ECO:0000256" key="20">
    <source>
        <dbReference type="ARBA" id="ARBA00022932"/>
    </source>
</evidence>
<comment type="subcellular location">
    <subcellularLocation>
        <location evidence="3">Endoplasmic reticulum membrane</location>
        <topology evidence="3">Multi-pass membrane protein</topology>
    </subcellularLocation>
    <subcellularLocation>
        <location evidence="4">Golgi apparatus membrane</location>
        <topology evidence="4">Multi-pass membrane protein</topology>
    </subcellularLocation>
    <subcellularLocation>
        <location evidence="2">Nucleus</location>
    </subcellularLocation>
</comment>
<dbReference type="Pfam" id="PF03104">
    <property type="entry name" value="DNA_pol_B_exo1"/>
    <property type="match status" value="1"/>
</dbReference>
<comment type="similarity">
    <text evidence="5">Belongs to the DNA polymerase type-B family.</text>
</comment>
<keyword evidence="27" id="KW-0539">Nucleus</keyword>
<dbReference type="GO" id="GO:0000278">
    <property type="term" value="P:mitotic cell cycle"/>
    <property type="evidence" value="ECO:0007669"/>
    <property type="project" value="TreeGrafter"/>
</dbReference>
<evidence type="ECO:0000256" key="13">
    <source>
        <dbReference type="ARBA" id="ARBA00022695"/>
    </source>
</evidence>
<dbReference type="InterPro" id="IPR006172">
    <property type="entry name" value="DNA-dir_DNA_pol_B"/>
</dbReference>
<comment type="caution">
    <text evidence="33">The sequence shown here is derived from an EMBL/GenBank/DDBJ whole genome shotgun (WGS) entry which is preliminary data.</text>
</comment>
<evidence type="ECO:0000256" key="16">
    <source>
        <dbReference type="ARBA" id="ARBA00022771"/>
    </source>
</evidence>
<keyword evidence="21 31" id="KW-1133">Transmembrane helix</keyword>
<dbReference type="GO" id="GO:0006297">
    <property type="term" value="P:nucleotide-excision repair, DNA gap filling"/>
    <property type="evidence" value="ECO:0007669"/>
    <property type="project" value="TreeGrafter"/>
</dbReference>
<comment type="similarity">
    <text evidence="6">Belongs to the YIF1 family.</text>
</comment>
<organism evidence="33 34">
    <name type="scientific">[Candida] subhashii</name>
    <dbReference type="NCBI Taxonomy" id="561895"/>
    <lineage>
        <taxon>Eukaryota</taxon>
        <taxon>Fungi</taxon>
        <taxon>Dikarya</taxon>
        <taxon>Ascomycota</taxon>
        <taxon>Saccharomycotina</taxon>
        <taxon>Pichiomycetes</taxon>
        <taxon>Debaryomycetaceae</taxon>
        <taxon>Spathaspora</taxon>
    </lineage>
</organism>
<dbReference type="FunFam" id="3.90.1600.10:FF:000006">
    <property type="entry name" value="DNA polymerase epsilon catalytic subunit"/>
    <property type="match status" value="1"/>
</dbReference>
<evidence type="ECO:0000256" key="8">
    <source>
        <dbReference type="ARBA" id="ARBA00017389"/>
    </source>
</evidence>
<dbReference type="GO" id="GO:0051539">
    <property type="term" value="F:4 iron, 4 sulfur cluster binding"/>
    <property type="evidence" value="ECO:0007669"/>
    <property type="project" value="UniProtKB-KW"/>
</dbReference>
<keyword evidence="9" id="KW-0813">Transport</keyword>
<dbReference type="InterPro" id="IPR005578">
    <property type="entry name" value="Yif1_fam"/>
</dbReference>
<dbReference type="CDD" id="cd05535">
    <property type="entry name" value="POLBc_epsilon"/>
    <property type="match status" value="1"/>
</dbReference>
<dbReference type="InterPro" id="IPR013697">
    <property type="entry name" value="DNA_pol_e_suA_C"/>
</dbReference>
<dbReference type="OrthoDB" id="10060449at2759"/>
<dbReference type="GO" id="GO:0006888">
    <property type="term" value="P:endoplasmic reticulum to Golgi vesicle-mediated transport"/>
    <property type="evidence" value="ECO:0007669"/>
    <property type="project" value="InterPro"/>
</dbReference>
<evidence type="ECO:0000256" key="24">
    <source>
        <dbReference type="ARBA" id="ARBA00023034"/>
    </source>
</evidence>
<evidence type="ECO:0000313" key="33">
    <source>
        <dbReference type="EMBL" id="KAG7661617.1"/>
    </source>
</evidence>
<keyword evidence="12 31" id="KW-0812">Transmembrane</keyword>
<accession>A0A8J5QEL2</accession>
<evidence type="ECO:0000256" key="18">
    <source>
        <dbReference type="ARBA" id="ARBA00022833"/>
    </source>
</evidence>
<feature type="domain" description="DNA polymerase epsilon catalytic subunit A C-terminal" evidence="32">
    <location>
        <begin position="1892"/>
        <end position="2276"/>
    </location>
</feature>
<dbReference type="Pfam" id="PF23250">
    <property type="entry name" value="zf_DPOE_2"/>
    <property type="match status" value="1"/>
</dbReference>
<evidence type="ECO:0000313" key="34">
    <source>
        <dbReference type="Proteomes" id="UP000694255"/>
    </source>
</evidence>
<dbReference type="InterPro" id="IPR006133">
    <property type="entry name" value="DNA-dir_DNA_pol_B_exonuc"/>
</dbReference>
<evidence type="ECO:0000256" key="6">
    <source>
        <dbReference type="ARBA" id="ARBA00009727"/>
    </source>
</evidence>
<dbReference type="GO" id="GO:0006287">
    <property type="term" value="P:base-excision repair, gap-filling"/>
    <property type="evidence" value="ECO:0007669"/>
    <property type="project" value="TreeGrafter"/>
</dbReference>
<keyword evidence="25" id="KW-0238">DNA-binding</keyword>
<feature type="transmembrane region" description="Helical" evidence="31">
    <location>
        <begin position="250"/>
        <end position="269"/>
    </location>
</feature>
<dbReference type="GO" id="GO:0045004">
    <property type="term" value="P:DNA replication proofreading"/>
    <property type="evidence" value="ECO:0007669"/>
    <property type="project" value="TreeGrafter"/>
</dbReference>
<feature type="region of interest" description="Disordered" evidence="30">
    <location>
        <begin position="1"/>
        <end position="97"/>
    </location>
</feature>
<evidence type="ECO:0000256" key="10">
    <source>
        <dbReference type="ARBA" id="ARBA00022485"/>
    </source>
</evidence>
<name>A0A8J5QEL2_9ASCO</name>
<feature type="transmembrane region" description="Helical" evidence="31">
    <location>
        <begin position="281"/>
        <end position="299"/>
    </location>
</feature>
<evidence type="ECO:0000256" key="4">
    <source>
        <dbReference type="ARBA" id="ARBA00004653"/>
    </source>
</evidence>
<evidence type="ECO:0000256" key="21">
    <source>
        <dbReference type="ARBA" id="ARBA00022989"/>
    </source>
</evidence>
<dbReference type="CDD" id="cd05779">
    <property type="entry name" value="DNA_polB_epsilon_exo"/>
    <property type="match status" value="1"/>
</dbReference>
<dbReference type="Pfam" id="PF22634">
    <property type="entry name" value="POL2_thumb"/>
    <property type="match status" value="1"/>
</dbReference>
<evidence type="ECO:0000256" key="12">
    <source>
        <dbReference type="ARBA" id="ARBA00022692"/>
    </source>
</evidence>
<evidence type="ECO:0000256" key="23">
    <source>
        <dbReference type="ARBA" id="ARBA00023014"/>
    </source>
</evidence>
<keyword evidence="22" id="KW-0408">Iron</keyword>
<keyword evidence="18" id="KW-0862">Zinc</keyword>
<comment type="catalytic activity">
    <reaction evidence="29">
        <text>DNA(n) + a 2'-deoxyribonucleoside 5'-triphosphate = DNA(n+1) + diphosphate</text>
        <dbReference type="Rhea" id="RHEA:22508"/>
        <dbReference type="Rhea" id="RHEA-COMP:17339"/>
        <dbReference type="Rhea" id="RHEA-COMP:17340"/>
        <dbReference type="ChEBI" id="CHEBI:33019"/>
        <dbReference type="ChEBI" id="CHEBI:61560"/>
        <dbReference type="ChEBI" id="CHEBI:173112"/>
        <dbReference type="EC" id="2.7.7.7"/>
    </reaction>
</comment>
<evidence type="ECO:0000256" key="26">
    <source>
        <dbReference type="ARBA" id="ARBA00023136"/>
    </source>
</evidence>
<dbReference type="GO" id="GO:0008622">
    <property type="term" value="C:epsilon DNA polymerase complex"/>
    <property type="evidence" value="ECO:0007669"/>
    <property type="project" value="InterPro"/>
</dbReference>
<proteinExistence type="inferred from homology"/>
<gene>
    <name evidence="33" type="ORF">J8A68_004886</name>
</gene>
<dbReference type="InterPro" id="IPR055191">
    <property type="entry name" value="POL2_thumb"/>
</dbReference>
<dbReference type="GO" id="GO:0006272">
    <property type="term" value="P:leading strand elongation"/>
    <property type="evidence" value="ECO:0007669"/>
    <property type="project" value="TreeGrafter"/>
</dbReference>
<evidence type="ECO:0000256" key="27">
    <source>
        <dbReference type="ARBA" id="ARBA00023242"/>
    </source>
</evidence>
<evidence type="ECO:0000256" key="22">
    <source>
        <dbReference type="ARBA" id="ARBA00023004"/>
    </source>
</evidence>
<evidence type="ECO:0000256" key="29">
    <source>
        <dbReference type="ARBA" id="ARBA00049244"/>
    </source>
</evidence>